<accession>A0A3B0C185</accession>
<dbReference type="EMBL" id="RBCJ01000005">
    <property type="protein sequence ID" value="RKN77959.1"/>
    <property type="molecule type" value="Genomic_DNA"/>
</dbReference>
<dbReference type="PROSITE" id="PS51257">
    <property type="entry name" value="PROKAR_LIPOPROTEIN"/>
    <property type="match status" value="1"/>
</dbReference>
<comment type="caution">
    <text evidence="1">The sequence shown here is derived from an EMBL/GenBank/DDBJ whole genome shotgun (WGS) entry which is preliminary data.</text>
</comment>
<evidence type="ECO:0000313" key="1">
    <source>
        <dbReference type="EMBL" id="RKN77959.1"/>
    </source>
</evidence>
<name>A0A3B0C185_9FLAO</name>
<sequence length="209" mass="23276">MKRRKAIQSLCAALGYTLTPGTVTGLLLSCEAKKSEPFWEPMFFEQKDANLVAQLGEAFLPRTQTPGAKDVGAHIFVDVFMGKVSGSEDQELFRKGVKALRSKFEKITQKPIIDGGTMDYSKVLHTLYGVPKDKQPTITQLLDGGVPEGKEEKENFYTYSFLRIFKKILMMGYYASKEIGENVLSYLPVPGDYEGCIPVESVGRAWSIT</sequence>
<dbReference type="Proteomes" id="UP000276603">
    <property type="component" value="Unassembled WGS sequence"/>
</dbReference>
<dbReference type="OrthoDB" id="6385145at2"/>
<dbReference type="InterPro" id="IPR027056">
    <property type="entry name" value="Gluconate_2DH_su3"/>
</dbReference>
<dbReference type="AlphaFoldDB" id="A0A3B0C185"/>
<gene>
    <name evidence="1" type="ORF">D7Z94_22340</name>
</gene>
<keyword evidence="2" id="KW-1185">Reference proteome</keyword>
<reference evidence="1 2" key="1">
    <citation type="submission" date="2018-10" db="EMBL/GenBank/DDBJ databases">
        <title>Ulvibacterium marinum gen. nov., sp. nov., a novel marine bacterium of the family Flavobacteriaceae, isolated from a culture of the green alga Ulva prolifera.</title>
        <authorList>
            <person name="Zhang Z."/>
        </authorList>
    </citation>
    <scope>NUCLEOTIDE SEQUENCE [LARGE SCALE GENOMIC DNA]</scope>
    <source>
        <strain evidence="1 2">CCMM003</strain>
    </source>
</reference>
<dbReference type="Pfam" id="PF13618">
    <property type="entry name" value="Gluconate_2-dh3"/>
    <property type="match status" value="1"/>
</dbReference>
<evidence type="ECO:0000313" key="2">
    <source>
        <dbReference type="Proteomes" id="UP000276603"/>
    </source>
</evidence>
<organism evidence="1 2">
    <name type="scientific">Ulvibacterium marinum</name>
    <dbReference type="NCBI Taxonomy" id="2419782"/>
    <lineage>
        <taxon>Bacteria</taxon>
        <taxon>Pseudomonadati</taxon>
        <taxon>Bacteroidota</taxon>
        <taxon>Flavobacteriia</taxon>
        <taxon>Flavobacteriales</taxon>
        <taxon>Flavobacteriaceae</taxon>
        <taxon>Ulvibacterium</taxon>
    </lineage>
</organism>
<protein>
    <submittedName>
        <fullName evidence="1">Gluconate 2-dehydrogenase subunit 3 family protein</fullName>
    </submittedName>
</protein>
<dbReference type="RefSeq" id="WP_120713856.1">
    <property type="nucleotide sequence ID" value="NZ_RBCJ01000005.1"/>
</dbReference>
<proteinExistence type="predicted"/>